<evidence type="ECO:0000313" key="5">
    <source>
        <dbReference type="EMBL" id="KAL2096741.1"/>
    </source>
</evidence>
<proteinExistence type="predicted"/>
<dbReference type="SUPFAM" id="SSF82771">
    <property type="entry name" value="GIY-YIG endonuclease"/>
    <property type="match status" value="1"/>
</dbReference>
<evidence type="ECO:0000313" key="2">
    <source>
        <dbReference type="EMBL" id="KAL2076499.1"/>
    </source>
</evidence>
<dbReference type="InterPro" id="IPR058912">
    <property type="entry name" value="HTH_animal"/>
</dbReference>
<feature type="domain" description="Reverse transcriptase" evidence="1">
    <location>
        <begin position="51"/>
        <end position="296"/>
    </location>
</feature>
<protein>
    <recommendedName>
        <fullName evidence="1">Reverse transcriptase domain-containing protein</fullName>
    </recommendedName>
</protein>
<organism evidence="2 6">
    <name type="scientific">Coilia grayii</name>
    <name type="common">Gray's grenadier anchovy</name>
    <dbReference type="NCBI Taxonomy" id="363190"/>
    <lineage>
        <taxon>Eukaryota</taxon>
        <taxon>Metazoa</taxon>
        <taxon>Chordata</taxon>
        <taxon>Craniata</taxon>
        <taxon>Vertebrata</taxon>
        <taxon>Euteleostomi</taxon>
        <taxon>Actinopterygii</taxon>
        <taxon>Neopterygii</taxon>
        <taxon>Teleostei</taxon>
        <taxon>Clupei</taxon>
        <taxon>Clupeiformes</taxon>
        <taxon>Clupeoidei</taxon>
        <taxon>Engraulidae</taxon>
        <taxon>Coilinae</taxon>
        <taxon>Coilia</taxon>
    </lineage>
</organism>
<gene>
    <name evidence="5" type="ORF">ACEWY4_008889</name>
    <name evidence="4" type="ORF">ACEWY4_025574</name>
    <name evidence="3" type="ORF">ACEWY4_027402</name>
    <name evidence="2" type="ORF">ACEWY4_027903</name>
</gene>
<dbReference type="EMBL" id="JBHFQA010000026">
    <property type="protein sequence ID" value="KAL2077001.1"/>
    <property type="molecule type" value="Genomic_DNA"/>
</dbReference>
<dbReference type="Pfam" id="PF26215">
    <property type="entry name" value="HTH_animal"/>
    <property type="match status" value="1"/>
</dbReference>
<dbReference type="Gene3D" id="3.40.1440.10">
    <property type="entry name" value="GIY-YIG endonuclease"/>
    <property type="match status" value="1"/>
</dbReference>
<reference evidence="2 6" key="1">
    <citation type="submission" date="2024-09" db="EMBL/GenBank/DDBJ databases">
        <title>A chromosome-level genome assembly of Gray's grenadier anchovy, Coilia grayii.</title>
        <authorList>
            <person name="Fu Z."/>
        </authorList>
    </citation>
    <scope>NUCLEOTIDE SEQUENCE [LARGE SCALE GENOMIC DNA]</scope>
    <source>
        <strain evidence="2">G4</strain>
        <tissue evidence="2">Muscle</tissue>
    </source>
</reference>
<sequence>MGRDQYTWEALNQLNNTEYYTKLPKPIYTDTIPKIRKILDTLKDKKYINQKQHTYLLGNPVVRPRRFYTLPKIHKNPATWSIPFQIPPGRPIVSDIDSESYKTAEYLEHFLTPISTKHKSYIKDTYHFTEIIKNLTTPTTAYLFTMDINSLYTNIETPAGIQAVKATFQKYPDKKRPDRELLQLLEINLTTNDFEFDTHFYLQIKGTAMGKKFAPAYANIFMATWEEEALRKCPKQPLHYHRYLDDIFGIWTHTEQEFLEFTNILNNHHPSIKLTSQLDPQTINFLDTTVYKGPTFGDTNKLDIKVYFKDTDTHALLHKNSYHPKHTFKGIVKSQLLRFKRICTTHTDFITATKTLFTALRHRGYSRPFLRKCYKTYLDTRPIDTEDIIPLITTYSPINQQFGRKIKHNFQTILQNQGYLQNHKIISAHRRNKNLQDYLIHAKLKPLRPPKNKTDISHYQKITWINDSLNQNTFQTQKNIKPTTKNCIYLIWCNACHIKYVGETGNAISTRLTQHRYNIRNKRQTQTALVAHFIKHNLKELRYTGLQHNPTWKLHQRQKEERKWIKQLKTKQPLGLNIH</sequence>
<dbReference type="Pfam" id="PF01541">
    <property type="entry name" value="GIY-YIG"/>
    <property type="match status" value="1"/>
</dbReference>
<evidence type="ECO:0000313" key="6">
    <source>
        <dbReference type="Proteomes" id="UP001591681"/>
    </source>
</evidence>
<keyword evidence="6" id="KW-1185">Reference proteome</keyword>
<dbReference type="InterPro" id="IPR035901">
    <property type="entry name" value="GIY-YIG_endonuc_sf"/>
</dbReference>
<dbReference type="PROSITE" id="PS50878">
    <property type="entry name" value="RT_POL"/>
    <property type="match status" value="1"/>
</dbReference>
<dbReference type="EMBL" id="JBHFQA010000023">
    <property type="protein sequence ID" value="KAL2077889.1"/>
    <property type="molecule type" value="Genomic_DNA"/>
</dbReference>
<evidence type="ECO:0000313" key="3">
    <source>
        <dbReference type="EMBL" id="KAL2077001.1"/>
    </source>
</evidence>
<dbReference type="CDD" id="cd10442">
    <property type="entry name" value="GIY-YIG_PLEs"/>
    <property type="match status" value="1"/>
</dbReference>
<dbReference type="Proteomes" id="UP001591681">
    <property type="component" value="Unassembled WGS sequence"/>
</dbReference>
<dbReference type="PANTHER" id="PTHR21301:SF10">
    <property type="entry name" value="REVERSE TRANSCRIPTASE DOMAIN-CONTAINING PROTEIN"/>
    <property type="match status" value="1"/>
</dbReference>
<accession>A0ABD1INB3</accession>
<evidence type="ECO:0000313" key="4">
    <source>
        <dbReference type="EMBL" id="KAL2077889.1"/>
    </source>
</evidence>
<dbReference type="InterPro" id="IPR000477">
    <property type="entry name" value="RT_dom"/>
</dbReference>
<dbReference type="AlphaFoldDB" id="A0ABD1INB3"/>
<name>A0ABD1INB3_9TELE</name>
<dbReference type="EMBL" id="JBHFQA010000007">
    <property type="protein sequence ID" value="KAL2096741.1"/>
    <property type="molecule type" value="Genomic_DNA"/>
</dbReference>
<dbReference type="EMBL" id="JBHFQA010000305">
    <property type="protein sequence ID" value="KAL2076499.1"/>
    <property type="molecule type" value="Genomic_DNA"/>
</dbReference>
<dbReference type="InterPro" id="IPR000305">
    <property type="entry name" value="GIY-YIG_endonuc"/>
</dbReference>
<dbReference type="PANTHER" id="PTHR21301">
    <property type="entry name" value="REVERSE TRANSCRIPTASE"/>
    <property type="match status" value="1"/>
</dbReference>
<evidence type="ECO:0000259" key="1">
    <source>
        <dbReference type="PROSITE" id="PS50878"/>
    </source>
</evidence>
<comment type="caution">
    <text evidence="2">The sequence shown here is derived from an EMBL/GenBank/DDBJ whole genome shotgun (WGS) entry which is preliminary data.</text>
</comment>